<sequence>MFISESNSIPRGPFNVVAVLPETPVPAM</sequence>
<dbReference type="Proteomes" id="UP000663881">
    <property type="component" value="Unassembled WGS sequence"/>
</dbReference>
<comment type="caution">
    <text evidence="1">The sequence shown here is derived from an EMBL/GenBank/DDBJ whole genome shotgun (WGS) entry which is preliminary data.</text>
</comment>
<reference evidence="1" key="1">
    <citation type="submission" date="2021-02" db="EMBL/GenBank/DDBJ databases">
        <authorList>
            <person name="Nowell W R."/>
        </authorList>
    </citation>
    <scope>NUCLEOTIDE SEQUENCE</scope>
</reference>
<dbReference type="EMBL" id="CAJOAY010019856">
    <property type="protein sequence ID" value="CAF4333948.1"/>
    <property type="molecule type" value="Genomic_DNA"/>
</dbReference>
<feature type="non-terminal residue" evidence="1">
    <location>
        <position position="28"/>
    </location>
</feature>
<evidence type="ECO:0000313" key="2">
    <source>
        <dbReference type="Proteomes" id="UP000663881"/>
    </source>
</evidence>
<name>A0A820K3G2_9BILA</name>
<organism evidence="1 2">
    <name type="scientific">Adineta steineri</name>
    <dbReference type="NCBI Taxonomy" id="433720"/>
    <lineage>
        <taxon>Eukaryota</taxon>
        <taxon>Metazoa</taxon>
        <taxon>Spiralia</taxon>
        <taxon>Gnathifera</taxon>
        <taxon>Rotifera</taxon>
        <taxon>Eurotatoria</taxon>
        <taxon>Bdelloidea</taxon>
        <taxon>Adinetida</taxon>
        <taxon>Adinetidae</taxon>
        <taxon>Adineta</taxon>
    </lineage>
</organism>
<gene>
    <name evidence="1" type="ORF">OKA104_LOCUS47920</name>
</gene>
<accession>A0A820K3G2</accession>
<proteinExistence type="predicted"/>
<protein>
    <submittedName>
        <fullName evidence="1">Uncharacterized protein</fullName>
    </submittedName>
</protein>
<evidence type="ECO:0000313" key="1">
    <source>
        <dbReference type="EMBL" id="CAF4333948.1"/>
    </source>
</evidence>
<dbReference type="AlphaFoldDB" id="A0A820K3G2"/>